<dbReference type="PANTHER" id="PTHR28154">
    <property type="entry name" value="CELL WALL SYNTHESIS PROTEIN KNH1-RELATED"/>
    <property type="match status" value="1"/>
</dbReference>
<evidence type="ECO:0000259" key="5">
    <source>
        <dbReference type="Pfam" id="PF10342"/>
    </source>
</evidence>
<comment type="caution">
    <text evidence="6">The sequence shown here is derived from an EMBL/GenBank/DDBJ whole genome shotgun (WGS) entry which is preliminary data.</text>
</comment>
<evidence type="ECO:0000256" key="3">
    <source>
        <dbReference type="SAM" id="Phobius"/>
    </source>
</evidence>
<feature type="compositionally biased region" description="Low complexity" evidence="2">
    <location>
        <begin position="203"/>
        <end position="217"/>
    </location>
</feature>
<feature type="compositionally biased region" description="Polar residues" evidence="2">
    <location>
        <begin position="191"/>
        <end position="202"/>
    </location>
</feature>
<evidence type="ECO:0000256" key="4">
    <source>
        <dbReference type="SAM" id="SignalP"/>
    </source>
</evidence>
<dbReference type="GO" id="GO:0005576">
    <property type="term" value="C:extracellular region"/>
    <property type="evidence" value="ECO:0007669"/>
    <property type="project" value="TreeGrafter"/>
</dbReference>
<protein>
    <submittedName>
        <fullName evidence="6">Cell wall synthesis protein kre9</fullName>
    </submittedName>
</protein>
<keyword evidence="3" id="KW-0472">Membrane</keyword>
<reference evidence="6 7" key="1">
    <citation type="submission" date="2023-08" db="EMBL/GenBank/DDBJ databases">
        <title>Black Yeasts Isolated from many extreme environments.</title>
        <authorList>
            <person name="Coleine C."/>
            <person name="Stajich J.E."/>
            <person name="Selbmann L."/>
        </authorList>
    </citation>
    <scope>NUCLEOTIDE SEQUENCE [LARGE SCALE GENOMIC DNA]</scope>
    <source>
        <strain evidence="6 7">CCFEE 5935</strain>
    </source>
</reference>
<dbReference type="GO" id="GO:0042546">
    <property type="term" value="P:cell wall biogenesis"/>
    <property type="evidence" value="ECO:0007669"/>
    <property type="project" value="InterPro"/>
</dbReference>
<evidence type="ECO:0000256" key="1">
    <source>
        <dbReference type="ARBA" id="ARBA00022729"/>
    </source>
</evidence>
<keyword evidence="7" id="KW-1185">Reference proteome</keyword>
<dbReference type="GO" id="GO:0006078">
    <property type="term" value="P:(1-&gt;6)-beta-D-glucan biosynthetic process"/>
    <property type="evidence" value="ECO:0007669"/>
    <property type="project" value="InterPro"/>
</dbReference>
<evidence type="ECO:0000256" key="2">
    <source>
        <dbReference type="SAM" id="MobiDB-lite"/>
    </source>
</evidence>
<dbReference type="Pfam" id="PF10342">
    <property type="entry name" value="Kre9_KNH"/>
    <property type="match status" value="1"/>
</dbReference>
<gene>
    <name evidence="6" type="primary">KRE9_1</name>
    <name evidence="6" type="ORF">LTR77_001811</name>
</gene>
<dbReference type="RefSeq" id="XP_064663398.1">
    <property type="nucleotide sequence ID" value="XM_064799071.1"/>
</dbReference>
<name>A0AAV9PPQ5_9PEZI</name>
<dbReference type="Proteomes" id="UP001337655">
    <property type="component" value="Unassembled WGS sequence"/>
</dbReference>
<feature type="chain" id="PRO_5043575237" evidence="4">
    <location>
        <begin position="26"/>
        <end position="366"/>
    </location>
</feature>
<evidence type="ECO:0000313" key="7">
    <source>
        <dbReference type="Proteomes" id="UP001337655"/>
    </source>
</evidence>
<dbReference type="PANTHER" id="PTHR28154:SF1">
    <property type="entry name" value="CELL WALL SYNTHESIS PROTEIN KNH1-RELATED"/>
    <property type="match status" value="1"/>
</dbReference>
<dbReference type="InterPro" id="IPR018466">
    <property type="entry name" value="Kre9/Knh1-like_N"/>
</dbReference>
<dbReference type="GeneID" id="89923158"/>
<keyword evidence="3" id="KW-1133">Transmembrane helix</keyword>
<feature type="signal peptide" evidence="4">
    <location>
        <begin position="1"/>
        <end position="25"/>
    </location>
</feature>
<feature type="region of interest" description="Disordered" evidence="2">
    <location>
        <begin position="159"/>
        <end position="217"/>
    </location>
</feature>
<keyword evidence="1 4" id="KW-0732">Signal</keyword>
<feature type="domain" description="Yeast cell wall synthesis Kre9/Knh1-like N-terminal" evidence="5">
    <location>
        <begin position="32"/>
        <end position="134"/>
    </location>
</feature>
<feature type="compositionally biased region" description="Low complexity" evidence="2">
    <location>
        <begin position="165"/>
        <end position="184"/>
    </location>
</feature>
<dbReference type="EMBL" id="JAVRRT010000002">
    <property type="protein sequence ID" value="KAK5174729.1"/>
    <property type="molecule type" value="Genomic_DNA"/>
</dbReference>
<sequence length="366" mass="38504">MQLFALPTSLLALVFPILLPTIVLADVEFTEPAAGSAVNAAQTIQVKWKESDIAPPITNLGAYTLTLMTGGNEDNNMLPLPVFVSEGNFQAGYEASGTIPTGIAQDVKNGFFFRILTSDYNGTMVINYSDRFSIPNLTGITPPRYLNAATALDGSMKGPNNVGDAAPSSASSSSISTPTSTGIGKAHSRVVTMTETNPAPTATGSPNTPKSSPKSSGISTGALAGIAIAGAAIGILGIGLALWVCLRGRRRRETAAMKLASEDGNDSDDNLRREMSFAPSSQLQTPPAELDPYATIVEAGDGMRPPEMDSMNVRAELEGDSEHSHYWQDEPLTPVPDTPVECLTLDNHGRAVLGMPGTPVQPRYNV</sequence>
<proteinExistence type="predicted"/>
<organism evidence="6 7">
    <name type="scientific">Saxophila tyrrhenica</name>
    <dbReference type="NCBI Taxonomy" id="1690608"/>
    <lineage>
        <taxon>Eukaryota</taxon>
        <taxon>Fungi</taxon>
        <taxon>Dikarya</taxon>
        <taxon>Ascomycota</taxon>
        <taxon>Pezizomycotina</taxon>
        <taxon>Dothideomycetes</taxon>
        <taxon>Dothideomycetidae</taxon>
        <taxon>Mycosphaerellales</taxon>
        <taxon>Extremaceae</taxon>
        <taxon>Saxophila</taxon>
    </lineage>
</organism>
<feature type="transmembrane region" description="Helical" evidence="3">
    <location>
        <begin position="222"/>
        <end position="246"/>
    </location>
</feature>
<dbReference type="GO" id="GO:0031505">
    <property type="term" value="P:fungal-type cell wall organization"/>
    <property type="evidence" value="ECO:0007669"/>
    <property type="project" value="TreeGrafter"/>
</dbReference>
<dbReference type="AlphaFoldDB" id="A0AAV9PPQ5"/>
<accession>A0AAV9PPQ5</accession>
<evidence type="ECO:0000313" key="6">
    <source>
        <dbReference type="EMBL" id="KAK5174729.1"/>
    </source>
</evidence>
<keyword evidence="3" id="KW-0812">Transmembrane</keyword>
<dbReference type="InterPro" id="IPR045328">
    <property type="entry name" value="Kre9/Knh1"/>
</dbReference>